<feature type="compositionally biased region" description="Low complexity" evidence="1">
    <location>
        <begin position="9"/>
        <end position="19"/>
    </location>
</feature>
<dbReference type="InterPro" id="IPR026913">
    <property type="entry name" value="METTL24"/>
</dbReference>
<reference evidence="3" key="1">
    <citation type="submission" date="2018-09" db="EMBL/GenBank/DDBJ databases">
        <title>Common duck and Muscovy duck high density SNP chip.</title>
        <authorList>
            <person name="Vignal A."/>
            <person name="Thebault N."/>
            <person name="Warren W.C."/>
        </authorList>
    </citation>
    <scope>NUCLEOTIDE SEQUENCE [LARGE SCALE GENOMIC DNA]</scope>
</reference>
<dbReference type="PANTHER" id="PTHR32026">
    <property type="entry name" value="METHYLTRANSFERASE-LIKE PROTEIN 24"/>
    <property type="match status" value="1"/>
</dbReference>
<name>A0A8C3BYY2_CAIMO</name>
<organism evidence="3 4">
    <name type="scientific">Cairina moschata</name>
    <name type="common">Muscovy duck</name>
    <dbReference type="NCBI Taxonomy" id="8855"/>
    <lineage>
        <taxon>Eukaryota</taxon>
        <taxon>Metazoa</taxon>
        <taxon>Chordata</taxon>
        <taxon>Craniata</taxon>
        <taxon>Vertebrata</taxon>
        <taxon>Euteleostomi</taxon>
        <taxon>Archelosauria</taxon>
        <taxon>Archosauria</taxon>
        <taxon>Dinosauria</taxon>
        <taxon>Saurischia</taxon>
        <taxon>Theropoda</taxon>
        <taxon>Coelurosauria</taxon>
        <taxon>Aves</taxon>
        <taxon>Neognathae</taxon>
        <taxon>Galloanserae</taxon>
        <taxon>Anseriformes</taxon>
        <taxon>Anatidae</taxon>
        <taxon>Anatinae</taxon>
        <taxon>Cairina</taxon>
    </lineage>
</organism>
<feature type="compositionally biased region" description="Basic residues" evidence="1">
    <location>
        <begin position="92"/>
        <end position="104"/>
    </location>
</feature>
<reference evidence="3" key="3">
    <citation type="submission" date="2025-09" db="UniProtKB">
        <authorList>
            <consortium name="Ensembl"/>
        </authorList>
    </citation>
    <scope>IDENTIFICATION</scope>
</reference>
<evidence type="ECO:0000313" key="4">
    <source>
        <dbReference type="Proteomes" id="UP000694556"/>
    </source>
</evidence>
<dbReference type="Ensembl" id="ENSCMMT00000012631.1">
    <property type="protein sequence ID" value="ENSCMMP00000011476.1"/>
    <property type="gene ID" value="ENSCMMG00000007274.1"/>
</dbReference>
<protein>
    <submittedName>
        <fullName evidence="3">Methyltransferase like 24</fullName>
    </submittedName>
</protein>
<keyword evidence="4" id="KW-1185">Reference proteome</keyword>
<feature type="region of interest" description="Disordered" evidence="1">
    <location>
        <begin position="1"/>
        <end position="20"/>
    </location>
</feature>
<proteinExistence type="predicted"/>
<feature type="domain" description="Methyltransferase" evidence="2">
    <location>
        <begin position="190"/>
        <end position="316"/>
    </location>
</feature>
<evidence type="ECO:0000259" key="2">
    <source>
        <dbReference type="Pfam" id="PF13383"/>
    </source>
</evidence>
<dbReference type="Pfam" id="PF13383">
    <property type="entry name" value="Methyltransf_22"/>
    <property type="match status" value="1"/>
</dbReference>
<dbReference type="Proteomes" id="UP000694556">
    <property type="component" value="Chromosome 3"/>
</dbReference>
<accession>A0A8C3BYY2</accession>
<evidence type="ECO:0000313" key="3">
    <source>
        <dbReference type="Ensembl" id="ENSCMMP00000011476.1"/>
    </source>
</evidence>
<dbReference type="AlphaFoldDB" id="A0A8C3BYY2"/>
<evidence type="ECO:0000256" key="1">
    <source>
        <dbReference type="SAM" id="MobiDB-lite"/>
    </source>
</evidence>
<dbReference type="PANTHER" id="PTHR32026:SF10">
    <property type="entry name" value="METHYLTRANSFERASE-LIKE PROTEIN 24-RELATED"/>
    <property type="match status" value="1"/>
</dbReference>
<feature type="compositionally biased region" description="Pro residues" evidence="1">
    <location>
        <begin position="80"/>
        <end position="91"/>
    </location>
</feature>
<sequence>MAAPPRPAPLGAGLGAAPWGRRHEPCGGAAMPTERPLRRGSAFRLCLLSAALFLCLQLGVRRSWCPEEKPRGPAAGLGPPRAPPRGPPQPPGRRRVTYVRSGRRRGAEPGCCPPQPPGGPRRKAVRWHIDLQPWASPTPSLTFEALRFLKYISTSQISCERMNLSSLGGDAETTKKPWSVCLDERFGLVHRIRSKKCRLYSLGLGNDDNQFEVSMANSGCEVHRFDPSIKSAHIQEGRRLWYHRLSVDWRDPNPAIAAHRLHSNTKKLGTILNEFGHQKIDVLKADVESAEWKILENLILEDVVEQIGQLVFEVHIHWPGFEVSGNDSTVVRYWYSLLRELELKDFRLFHTYKDLSKPQMFLKKAAFNASSCYTLSWVNTRWQ</sequence>
<reference evidence="3" key="2">
    <citation type="submission" date="2025-08" db="UniProtKB">
        <authorList>
            <consortium name="Ensembl"/>
        </authorList>
    </citation>
    <scope>IDENTIFICATION</scope>
</reference>
<feature type="region of interest" description="Disordered" evidence="1">
    <location>
        <begin position="68"/>
        <end position="122"/>
    </location>
</feature>
<dbReference type="InterPro" id="IPR025714">
    <property type="entry name" value="Methyltranfer_dom"/>
</dbReference>